<feature type="region of interest" description="Disordered" evidence="1">
    <location>
        <begin position="38"/>
        <end position="87"/>
    </location>
</feature>
<protein>
    <submittedName>
        <fullName evidence="2">Uncharacterized protein</fullName>
    </submittedName>
</protein>
<evidence type="ECO:0000313" key="2">
    <source>
        <dbReference type="EnsemblMetazoa" id="ENSAATROPP000652"/>
    </source>
</evidence>
<dbReference type="EnsemblMetazoa" id="ENSAATROPT000687">
    <property type="protein sequence ID" value="ENSAATROPP000652"/>
    <property type="gene ID" value="ENSAATROPG000558"/>
</dbReference>
<name>A0AAG5CPA3_ANOAO</name>
<feature type="compositionally biased region" description="Basic and acidic residues" evidence="1">
    <location>
        <begin position="51"/>
        <end position="60"/>
    </location>
</feature>
<reference evidence="2" key="1">
    <citation type="submission" date="2024-04" db="UniProtKB">
        <authorList>
            <consortium name="EnsemblMetazoa"/>
        </authorList>
    </citation>
    <scope>IDENTIFICATION</scope>
    <source>
        <strain evidence="2">EBRO</strain>
    </source>
</reference>
<keyword evidence="3" id="KW-1185">Reference proteome</keyword>
<dbReference type="Proteomes" id="UP000075880">
    <property type="component" value="Unassembled WGS sequence"/>
</dbReference>
<proteinExistence type="predicted"/>
<dbReference type="AlphaFoldDB" id="A0AAG5CPA3"/>
<evidence type="ECO:0000256" key="1">
    <source>
        <dbReference type="SAM" id="MobiDB-lite"/>
    </source>
</evidence>
<feature type="compositionally biased region" description="Basic and acidic residues" evidence="1">
    <location>
        <begin position="68"/>
        <end position="83"/>
    </location>
</feature>
<sequence length="104" mass="11296">IFVTQNYCKAVGRRAPLSVEGSVESAVLAVDSRVWPKSEEAKAKNVRRKTNRPETVDGKTPRSCTSEAKQERVSTAGEKEKPDGVGSVLENRHCLAVSVPFSVP</sequence>
<evidence type="ECO:0000313" key="3">
    <source>
        <dbReference type="Proteomes" id="UP000075880"/>
    </source>
</evidence>
<organism evidence="2 3">
    <name type="scientific">Anopheles atroparvus</name>
    <name type="common">European mosquito</name>
    <dbReference type="NCBI Taxonomy" id="41427"/>
    <lineage>
        <taxon>Eukaryota</taxon>
        <taxon>Metazoa</taxon>
        <taxon>Ecdysozoa</taxon>
        <taxon>Arthropoda</taxon>
        <taxon>Hexapoda</taxon>
        <taxon>Insecta</taxon>
        <taxon>Pterygota</taxon>
        <taxon>Neoptera</taxon>
        <taxon>Endopterygota</taxon>
        <taxon>Diptera</taxon>
        <taxon>Nematocera</taxon>
        <taxon>Culicoidea</taxon>
        <taxon>Culicidae</taxon>
        <taxon>Anophelinae</taxon>
        <taxon>Anopheles</taxon>
    </lineage>
</organism>
<accession>A0AAG5CPA3</accession>